<keyword evidence="12" id="KW-1185">Reference proteome</keyword>
<name>A0A8H3FSZ1_9LECA</name>
<dbReference type="Gene3D" id="3.20.20.150">
    <property type="entry name" value="Divalent-metal-dependent TIM barrel enzymes"/>
    <property type="match status" value="1"/>
</dbReference>
<dbReference type="Pfam" id="PF01261">
    <property type="entry name" value="AP_endonuc_2"/>
    <property type="match status" value="1"/>
</dbReference>
<keyword evidence="6" id="KW-0378">Hydrolase</keyword>
<dbReference type="GO" id="GO:0005634">
    <property type="term" value="C:nucleus"/>
    <property type="evidence" value="ECO:0007669"/>
    <property type="project" value="TreeGrafter"/>
</dbReference>
<dbReference type="GO" id="GO:0005739">
    <property type="term" value="C:mitochondrion"/>
    <property type="evidence" value="ECO:0007669"/>
    <property type="project" value="TreeGrafter"/>
</dbReference>
<dbReference type="InterPro" id="IPR001719">
    <property type="entry name" value="AP_endonuc_2"/>
</dbReference>
<comment type="cofactor">
    <cofactor evidence="1">
        <name>Zn(2+)</name>
        <dbReference type="ChEBI" id="CHEBI:29105"/>
    </cofactor>
</comment>
<keyword evidence="5" id="KW-0227">DNA damage</keyword>
<dbReference type="OrthoDB" id="7663182at2759"/>
<evidence type="ECO:0000256" key="4">
    <source>
        <dbReference type="ARBA" id="ARBA00022723"/>
    </source>
</evidence>
<evidence type="ECO:0000256" key="6">
    <source>
        <dbReference type="ARBA" id="ARBA00022801"/>
    </source>
</evidence>
<comment type="caution">
    <text evidence="11">The sequence shown here is derived from an EMBL/GenBank/DDBJ whole genome shotgun (WGS) entry which is preliminary data.</text>
</comment>
<dbReference type="PROSITE" id="PS51432">
    <property type="entry name" value="AP_NUCLEASE_F2_4"/>
    <property type="match status" value="1"/>
</dbReference>
<evidence type="ECO:0000313" key="11">
    <source>
        <dbReference type="EMBL" id="CAF9929430.1"/>
    </source>
</evidence>
<sequence length="595" mass="65908">MTASERSVNPAQASPGSQRRRAAANAAVDSSPSKRTPRATHTPNKITKFEVNGAEDNDTPGIPGKRKKIEAVVTEKVPLALAEGAAPKTKKRKEVKQETEEIQEQEPKAVQISAKAKRKRNVEEDQEPADPPVDGGSPKTAKRKRIVKVEEAEIKVVKPSPEKTKRKKAAEVEIEETVEGEVSPQKAKRKKTVKEEDEEVQGGEEGQKKTKRKRKTKEEKELEAMPLATRTNGVRMFIGAHVSGAKGVQNAVTNCVHIGGNAFAMFLKSQKKWENPPLQDDHRDQFKTLCNAHSYDAANHILPHGSYLVNLAQEDAEKATQAYNAFLDDLNRCENLGIRLYNFHPGWTGSHPRPSAIARIAKALNRAHAATKTVTPVLETMAGGGNVVGSTFEDLRDIIALVDDKKRIGVCLDTCHVHAAGYDLRSPMAFRKTLDDFQNIVGMKYLRALHLNDSKAPFNSHRDLHQNIGLGFLGLRAFHNVMNEPRFEGLPMVLETPIDHKDEETGKDVEDKGVWAREIKMLEGLIGVDADGDEFRATEKELADKGAEERAKYQEQFERKVEKDKKALEKGQTKLQFGKKKTKGKGSTEGSDGEV</sequence>
<dbReference type="GO" id="GO:0006284">
    <property type="term" value="P:base-excision repair"/>
    <property type="evidence" value="ECO:0007669"/>
    <property type="project" value="TreeGrafter"/>
</dbReference>
<evidence type="ECO:0000256" key="7">
    <source>
        <dbReference type="ARBA" id="ARBA00022833"/>
    </source>
</evidence>
<dbReference type="InterPro" id="IPR018246">
    <property type="entry name" value="AP_endonuc_F2_Zn_BS"/>
</dbReference>
<evidence type="ECO:0000256" key="2">
    <source>
        <dbReference type="ARBA" id="ARBA00005340"/>
    </source>
</evidence>
<evidence type="ECO:0000256" key="3">
    <source>
        <dbReference type="ARBA" id="ARBA00021759"/>
    </source>
</evidence>
<dbReference type="PROSITE" id="PS00731">
    <property type="entry name" value="AP_NUCLEASE_F2_3"/>
    <property type="match status" value="1"/>
</dbReference>
<dbReference type="Proteomes" id="UP000664534">
    <property type="component" value="Unassembled WGS sequence"/>
</dbReference>
<feature type="region of interest" description="Disordered" evidence="9">
    <location>
        <begin position="1"/>
        <end position="221"/>
    </location>
</feature>
<dbReference type="FunFam" id="3.20.20.150:FF:000001">
    <property type="entry name" value="Probable endonuclease 4"/>
    <property type="match status" value="1"/>
</dbReference>
<dbReference type="CDD" id="cd00019">
    <property type="entry name" value="AP2Ec"/>
    <property type="match status" value="1"/>
</dbReference>
<dbReference type="GO" id="GO:0003677">
    <property type="term" value="F:DNA binding"/>
    <property type="evidence" value="ECO:0007669"/>
    <property type="project" value="InterPro"/>
</dbReference>
<evidence type="ECO:0000256" key="5">
    <source>
        <dbReference type="ARBA" id="ARBA00022763"/>
    </source>
</evidence>
<feature type="compositionally biased region" description="Polar residues" evidence="9">
    <location>
        <begin position="28"/>
        <end position="45"/>
    </location>
</feature>
<evidence type="ECO:0000313" key="12">
    <source>
        <dbReference type="Proteomes" id="UP000664534"/>
    </source>
</evidence>
<evidence type="ECO:0000256" key="8">
    <source>
        <dbReference type="ARBA" id="ARBA00023204"/>
    </source>
</evidence>
<feature type="compositionally biased region" description="Polar residues" evidence="9">
    <location>
        <begin position="1"/>
        <end position="17"/>
    </location>
</feature>
<keyword evidence="7" id="KW-0862">Zinc</keyword>
<protein>
    <recommendedName>
        <fullName evidence="3">Apurinic-apyrimidinic endonuclease 1</fullName>
    </recommendedName>
</protein>
<evidence type="ECO:0000259" key="10">
    <source>
        <dbReference type="Pfam" id="PF01261"/>
    </source>
</evidence>
<dbReference type="GO" id="GO:0003906">
    <property type="term" value="F:DNA-(apurinic or apyrimidinic site) endonuclease activity"/>
    <property type="evidence" value="ECO:0007669"/>
    <property type="project" value="TreeGrafter"/>
</dbReference>
<organism evidence="11 12">
    <name type="scientific">Imshaugia aleurites</name>
    <dbReference type="NCBI Taxonomy" id="172621"/>
    <lineage>
        <taxon>Eukaryota</taxon>
        <taxon>Fungi</taxon>
        <taxon>Dikarya</taxon>
        <taxon>Ascomycota</taxon>
        <taxon>Pezizomycotina</taxon>
        <taxon>Lecanoromycetes</taxon>
        <taxon>OSLEUM clade</taxon>
        <taxon>Lecanoromycetidae</taxon>
        <taxon>Lecanorales</taxon>
        <taxon>Lecanorineae</taxon>
        <taxon>Parmeliaceae</taxon>
        <taxon>Imshaugia</taxon>
    </lineage>
</organism>
<evidence type="ECO:0000256" key="1">
    <source>
        <dbReference type="ARBA" id="ARBA00001947"/>
    </source>
</evidence>
<dbReference type="InterPro" id="IPR036237">
    <property type="entry name" value="Xyl_isomerase-like_sf"/>
</dbReference>
<dbReference type="PANTHER" id="PTHR21445">
    <property type="entry name" value="ENDONUCLEASE IV ENDODEOXYRIBONUCLEASE IV"/>
    <property type="match status" value="1"/>
</dbReference>
<dbReference type="SMART" id="SM00518">
    <property type="entry name" value="AP2Ec"/>
    <property type="match status" value="1"/>
</dbReference>
<feature type="compositionally biased region" description="Basic and acidic residues" evidence="9">
    <location>
        <begin position="147"/>
        <end position="163"/>
    </location>
</feature>
<feature type="region of interest" description="Disordered" evidence="9">
    <location>
        <begin position="554"/>
        <end position="595"/>
    </location>
</feature>
<dbReference type="GO" id="GO:0008081">
    <property type="term" value="F:phosphoric diester hydrolase activity"/>
    <property type="evidence" value="ECO:0007669"/>
    <property type="project" value="TreeGrafter"/>
</dbReference>
<feature type="domain" description="Xylose isomerase-like TIM barrel" evidence="10">
    <location>
        <begin position="254"/>
        <end position="521"/>
    </location>
</feature>
<keyword evidence="8" id="KW-0234">DNA repair</keyword>
<dbReference type="InterPro" id="IPR013022">
    <property type="entry name" value="Xyl_isomerase-like_TIM-brl"/>
</dbReference>
<accession>A0A8H3FSZ1</accession>
<evidence type="ECO:0000256" key="9">
    <source>
        <dbReference type="SAM" id="MobiDB-lite"/>
    </source>
</evidence>
<dbReference type="GO" id="GO:0008270">
    <property type="term" value="F:zinc ion binding"/>
    <property type="evidence" value="ECO:0007669"/>
    <property type="project" value="InterPro"/>
</dbReference>
<feature type="compositionally biased region" description="Basic and acidic residues" evidence="9">
    <location>
        <begin position="554"/>
        <end position="572"/>
    </location>
</feature>
<dbReference type="PANTHER" id="PTHR21445:SF0">
    <property type="entry name" value="APURINIC-APYRIMIDINIC ENDONUCLEASE"/>
    <property type="match status" value="1"/>
</dbReference>
<gene>
    <name evidence="11" type="ORF">IMSHALPRED_007909</name>
</gene>
<comment type="similarity">
    <text evidence="2">Belongs to the AP endonuclease 2 family.</text>
</comment>
<dbReference type="NCBIfam" id="TIGR00587">
    <property type="entry name" value="nfo"/>
    <property type="match status" value="1"/>
</dbReference>
<keyword evidence="4" id="KW-0479">Metal-binding</keyword>
<dbReference type="AlphaFoldDB" id="A0A8H3FSZ1"/>
<dbReference type="SUPFAM" id="SSF51658">
    <property type="entry name" value="Xylose isomerase-like"/>
    <property type="match status" value="1"/>
</dbReference>
<dbReference type="PROSITE" id="PS00730">
    <property type="entry name" value="AP_NUCLEASE_F2_2"/>
    <property type="match status" value="1"/>
</dbReference>
<dbReference type="EMBL" id="CAJPDT010000053">
    <property type="protein sequence ID" value="CAF9929430.1"/>
    <property type="molecule type" value="Genomic_DNA"/>
</dbReference>
<reference evidence="11" key="1">
    <citation type="submission" date="2021-03" db="EMBL/GenBank/DDBJ databases">
        <authorList>
            <person name="Tagirdzhanova G."/>
        </authorList>
    </citation>
    <scope>NUCLEOTIDE SEQUENCE</scope>
</reference>
<proteinExistence type="inferred from homology"/>
<dbReference type="HAMAP" id="MF_00152">
    <property type="entry name" value="Nfo"/>
    <property type="match status" value="1"/>
</dbReference>